<name>A0ACB7CC14_9ASCO</name>
<evidence type="ECO:0000313" key="2">
    <source>
        <dbReference type="Proteomes" id="UP000768646"/>
    </source>
</evidence>
<dbReference type="Proteomes" id="UP000768646">
    <property type="component" value="Unassembled WGS sequence"/>
</dbReference>
<evidence type="ECO:0000313" key="1">
    <source>
        <dbReference type="EMBL" id="KAG4305113.1"/>
    </source>
</evidence>
<keyword evidence="2" id="KW-1185">Reference proteome</keyword>
<proteinExistence type="predicted"/>
<protein>
    <submittedName>
        <fullName evidence="1">Uncharacterized protein</fullName>
    </submittedName>
</protein>
<comment type="caution">
    <text evidence="1">The sequence shown here is derived from an EMBL/GenBank/DDBJ whole genome shotgun (WGS) entry which is preliminary data.</text>
</comment>
<gene>
    <name evidence="1" type="ORF">PORY_001283</name>
</gene>
<reference evidence="1 2" key="1">
    <citation type="journal article" date="2021" name="Commun. Biol.">
        <title>Genomic insights into the host specific adaptation of the Pneumocystis genus.</title>
        <authorList>
            <person name="Cisse O.H."/>
            <person name="Ma L."/>
            <person name="Dekker J.P."/>
            <person name="Khil P.P."/>
            <person name="Youn J.-H."/>
            <person name="Brenchley J.M."/>
            <person name="Blair R."/>
            <person name="Pahar B."/>
            <person name="Chabe M."/>
            <person name="Van Rompay K.K.A."/>
            <person name="Keesler R."/>
            <person name="Sukura A."/>
            <person name="Hirsch V."/>
            <person name="Kutty G."/>
            <person name="Liu Y."/>
            <person name="Peng L."/>
            <person name="Chen J."/>
            <person name="Song J."/>
            <person name="Weissenbacher-Lang C."/>
            <person name="Xu J."/>
            <person name="Upham N.S."/>
            <person name="Stajich J.E."/>
            <person name="Cuomo C.A."/>
            <person name="Cushion M.T."/>
            <person name="Kovacs J.A."/>
        </authorList>
    </citation>
    <scope>NUCLEOTIDE SEQUENCE [LARGE SCALE GENOMIC DNA]</scope>
    <source>
        <strain evidence="1 2">RABM</strain>
    </source>
</reference>
<sequence length="357" mass="41189">MLRMRLFSSGVVLSASVTYILLLQIRSTTNIISESLKYCSLQLKDPDNTLKPPWVLMISSTWAGLIKEQWNDNLRSTSLWIQNVDIAENINNFLNKIQGTSYLEFKKNENWNLFNSDDEKQNLSISKFCQDTISISSDTSGSLSDAPKKPPIVTICKWNGCLKDQGSLNNLVDHLYYENIKSIYICEWDNCSLKGTVQMSRSSFIVHLKSHIGRNFFFCTVPECNKSFIRSDSLKKHMKVIHDLDFSYTSTFNSHIQNSYLRTLFAKNQNIEISNLDNKCSNDKKSDESDQDKLSEWSEDEIGIPFYDLLKLLKQKLFWIKEENQKLKNQLYKAQKGALEKLLIKSLGKDNALTIIR</sequence>
<dbReference type="EMBL" id="JABTEG010000004">
    <property type="protein sequence ID" value="KAG4305113.1"/>
    <property type="molecule type" value="Genomic_DNA"/>
</dbReference>
<organism evidence="1 2">
    <name type="scientific">Pneumocystis oryctolagi</name>
    <dbReference type="NCBI Taxonomy" id="42067"/>
    <lineage>
        <taxon>Eukaryota</taxon>
        <taxon>Fungi</taxon>
        <taxon>Dikarya</taxon>
        <taxon>Ascomycota</taxon>
        <taxon>Taphrinomycotina</taxon>
        <taxon>Pneumocystomycetes</taxon>
        <taxon>Pneumocystaceae</taxon>
        <taxon>Pneumocystis</taxon>
    </lineage>
</organism>
<accession>A0ACB7CC14</accession>